<proteinExistence type="predicted"/>
<comment type="caution">
    <text evidence="1">The sequence shown here is derived from an EMBL/GenBank/DDBJ whole genome shotgun (WGS) entry which is preliminary data.</text>
</comment>
<sequence length="92" mass="10427">MVTSASVTVWCDSVKLVLLLEDDEEFAVVDETVLASAFKLEEGKGSLFIAIEDNDDHLFGVEDSLEDLESPRMEASVIRDWDLRFRFGREVE</sequence>
<evidence type="ECO:0000313" key="2">
    <source>
        <dbReference type="Proteomes" id="UP001633002"/>
    </source>
</evidence>
<organism evidence="1 2">
    <name type="scientific">Riccia sorocarpa</name>
    <dbReference type="NCBI Taxonomy" id="122646"/>
    <lineage>
        <taxon>Eukaryota</taxon>
        <taxon>Viridiplantae</taxon>
        <taxon>Streptophyta</taxon>
        <taxon>Embryophyta</taxon>
        <taxon>Marchantiophyta</taxon>
        <taxon>Marchantiopsida</taxon>
        <taxon>Marchantiidae</taxon>
        <taxon>Marchantiales</taxon>
        <taxon>Ricciaceae</taxon>
        <taxon>Riccia</taxon>
    </lineage>
</organism>
<gene>
    <name evidence="1" type="ORF">R1sor_015988</name>
</gene>
<dbReference type="EMBL" id="JBJQOH010000004">
    <property type="protein sequence ID" value="KAL3689679.1"/>
    <property type="molecule type" value="Genomic_DNA"/>
</dbReference>
<name>A0ABD3HHR0_9MARC</name>
<keyword evidence="2" id="KW-1185">Reference proteome</keyword>
<protein>
    <submittedName>
        <fullName evidence="1">Uncharacterized protein</fullName>
    </submittedName>
</protein>
<dbReference type="AlphaFoldDB" id="A0ABD3HHR0"/>
<evidence type="ECO:0000313" key="1">
    <source>
        <dbReference type="EMBL" id="KAL3689679.1"/>
    </source>
</evidence>
<reference evidence="1 2" key="1">
    <citation type="submission" date="2024-09" db="EMBL/GenBank/DDBJ databases">
        <title>Chromosome-scale assembly of Riccia sorocarpa.</title>
        <authorList>
            <person name="Paukszto L."/>
        </authorList>
    </citation>
    <scope>NUCLEOTIDE SEQUENCE [LARGE SCALE GENOMIC DNA]</scope>
    <source>
        <strain evidence="1">LP-2024</strain>
        <tissue evidence="1">Aerial parts of the thallus</tissue>
    </source>
</reference>
<dbReference type="Proteomes" id="UP001633002">
    <property type="component" value="Unassembled WGS sequence"/>
</dbReference>
<accession>A0ABD3HHR0</accession>